<organism evidence="10 11">
    <name type="scientific">Rhodnius prolixus</name>
    <name type="common">Triatomid bug</name>
    <dbReference type="NCBI Taxonomy" id="13249"/>
    <lineage>
        <taxon>Eukaryota</taxon>
        <taxon>Metazoa</taxon>
        <taxon>Ecdysozoa</taxon>
        <taxon>Arthropoda</taxon>
        <taxon>Hexapoda</taxon>
        <taxon>Insecta</taxon>
        <taxon>Pterygota</taxon>
        <taxon>Neoptera</taxon>
        <taxon>Paraneoptera</taxon>
        <taxon>Hemiptera</taxon>
        <taxon>Heteroptera</taxon>
        <taxon>Panheteroptera</taxon>
        <taxon>Cimicomorpha</taxon>
        <taxon>Reduviidae</taxon>
        <taxon>Triatominae</taxon>
        <taxon>Rhodnius</taxon>
    </lineage>
</organism>
<feature type="domain" description="Ubiquitin carboxyl-terminal hydrolase C-terminal" evidence="9">
    <location>
        <begin position="188"/>
        <end position="231"/>
    </location>
</feature>
<dbReference type="eggNOG" id="KOG1863">
    <property type="taxonomic scope" value="Eukaryota"/>
</dbReference>
<evidence type="ECO:0000313" key="10">
    <source>
        <dbReference type="EnsemblMetazoa" id="RPRC009938-PA"/>
    </source>
</evidence>
<reference evidence="10" key="1">
    <citation type="submission" date="2015-05" db="UniProtKB">
        <authorList>
            <consortium name="EnsemblMetazoa"/>
        </authorList>
    </citation>
    <scope>IDENTIFICATION</scope>
</reference>
<name>T1I0W8_RHOPR</name>
<dbReference type="GO" id="GO:0006508">
    <property type="term" value="P:proteolysis"/>
    <property type="evidence" value="ECO:0007669"/>
    <property type="project" value="UniProtKB-KW"/>
</dbReference>
<keyword evidence="4" id="KW-0645">Protease</keyword>
<dbReference type="STRING" id="13249.T1I0W8"/>
<evidence type="ECO:0000256" key="6">
    <source>
        <dbReference type="ARBA" id="ARBA00022801"/>
    </source>
</evidence>
<dbReference type="InParanoid" id="T1I0W8"/>
<dbReference type="InterPro" id="IPR024729">
    <property type="entry name" value="USP7_ICP0-binding_dom"/>
</dbReference>
<evidence type="ECO:0000256" key="3">
    <source>
        <dbReference type="ARBA" id="ARBA00012759"/>
    </source>
</evidence>
<dbReference type="Gene3D" id="3.10.20.90">
    <property type="entry name" value="Phosphatidylinositol 3-kinase Catalytic Subunit, Chain A, domain 1"/>
    <property type="match status" value="1"/>
</dbReference>
<comment type="catalytic activity">
    <reaction evidence="1">
        <text>Thiol-dependent hydrolysis of ester, thioester, amide, peptide and isopeptide bonds formed by the C-terminal Gly of ubiquitin (a 76-residue protein attached to proteins as an intracellular targeting signal).</text>
        <dbReference type="EC" id="3.4.19.12"/>
    </reaction>
</comment>
<protein>
    <recommendedName>
        <fullName evidence="3">ubiquitinyl hydrolase 1</fullName>
        <ecNumber evidence="3">3.4.19.12</ecNumber>
    </recommendedName>
</protein>
<dbReference type="Pfam" id="PF12436">
    <property type="entry name" value="USP7_ICP0_bdg"/>
    <property type="match status" value="1"/>
</dbReference>
<dbReference type="Proteomes" id="UP000015103">
    <property type="component" value="Unassembled WGS sequence"/>
</dbReference>
<evidence type="ECO:0000256" key="7">
    <source>
        <dbReference type="ARBA" id="ARBA00022807"/>
    </source>
</evidence>
<evidence type="ECO:0000256" key="5">
    <source>
        <dbReference type="ARBA" id="ARBA00022786"/>
    </source>
</evidence>
<dbReference type="AlphaFoldDB" id="T1I0W8"/>
<dbReference type="EnsemblMetazoa" id="RPRC009938-RA">
    <property type="protein sequence ID" value="RPRC009938-PA"/>
    <property type="gene ID" value="RPRC009938"/>
</dbReference>
<evidence type="ECO:0000259" key="9">
    <source>
        <dbReference type="Pfam" id="PF14533"/>
    </source>
</evidence>
<keyword evidence="11" id="KW-1185">Reference proteome</keyword>
<evidence type="ECO:0000256" key="2">
    <source>
        <dbReference type="ARBA" id="ARBA00009085"/>
    </source>
</evidence>
<dbReference type="EC" id="3.4.19.12" evidence="3"/>
<sequence>MKRRFWLLCGLKTQKEPKQTFFDTKAVWRRPLWVQLGIQYECVEGQETDLYHRMEITFCDKTVPNDLGFTMELSARMNYNQMAQAVAVRVGTDACRLQFFKPHSYKNAPGNALRCSYEGTLKDLLPHSNPKAPKKIYYQMLSIPVVWVGPKLKEEKEMVLYPNKGATVGDLLEEAKKAVELSPDGSGKLRIEEIPKDEVNIADDELLVPVAHFHKDVFSTFGIPFLIKIKHFKFAVVFAGRPHYINDENEYLISVHEFMQTQGGSLHTRPWIGLEHINKAPKRGRFNYLEKAIKIYN</sequence>
<keyword evidence="5" id="KW-0833">Ubl conjugation pathway</keyword>
<keyword evidence="7" id="KW-0788">Thiol protease</keyword>
<feature type="domain" description="Ubiquitin carboxyl-terminal hydrolase 7 ICP0-binding" evidence="8">
    <location>
        <begin position="48"/>
        <end position="125"/>
    </location>
</feature>
<dbReference type="GO" id="GO:0004843">
    <property type="term" value="F:cysteine-type deubiquitinase activity"/>
    <property type="evidence" value="ECO:0007669"/>
    <property type="project" value="UniProtKB-EC"/>
</dbReference>
<dbReference type="HOGENOM" id="CLU_937858_0_0_1"/>
<dbReference type="EMBL" id="ACPB03015540">
    <property type="status" value="NOT_ANNOTATED_CDS"/>
    <property type="molecule type" value="Genomic_DNA"/>
</dbReference>
<proteinExistence type="inferred from homology"/>
<evidence type="ECO:0000256" key="4">
    <source>
        <dbReference type="ARBA" id="ARBA00022670"/>
    </source>
</evidence>
<dbReference type="OMA" id="WDLSEEC"/>
<dbReference type="InterPro" id="IPR029346">
    <property type="entry name" value="USP_C"/>
</dbReference>
<evidence type="ECO:0000259" key="8">
    <source>
        <dbReference type="Pfam" id="PF12436"/>
    </source>
</evidence>
<comment type="similarity">
    <text evidence="2">Belongs to the peptidase C19 family.</text>
</comment>
<keyword evidence="6" id="KW-0378">Hydrolase</keyword>
<evidence type="ECO:0000313" key="11">
    <source>
        <dbReference type="Proteomes" id="UP000015103"/>
    </source>
</evidence>
<evidence type="ECO:0000256" key="1">
    <source>
        <dbReference type="ARBA" id="ARBA00000707"/>
    </source>
</evidence>
<dbReference type="Pfam" id="PF14533">
    <property type="entry name" value="USP7_C2"/>
    <property type="match status" value="1"/>
</dbReference>
<accession>T1I0W8</accession>
<dbReference type="VEuPathDB" id="VectorBase:RPRC009938"/>